<name>A0A7S0C596_9STRA</name>
<evidence type="ECO:0000313" key="2">
    <source>
        <dbReference type="EMBL" id="CAD8413381.1"/>
    </source>
</evidence>
<dbReference type="Pfam" id="PF00487">
    <property type="entry name" value="FA_desaturase"/>
    <property type="match status" value="1"/>
</dbReference>
<dbReference type="InterPro" id="IPR005804">
    <property type="entry name" value="FA_desaturase_dom"/>
</dbReference>
<dbReference type="GO" id="GO:0046513">
    <property type="term" value="P:ceramide biosynthetic process"/>
    <property type="evidence" value="ECO:0007669"/>
    <property type="project" value="TreeGrafter"/>
</dbReference>
<proteinExistence type="predicted"/>
<organism evidence="2">
    <name type="scientific">Proboscia inermis</name>
    <dbReference type="NCBI Taxonomy" id="420281"/>
    <lineage>
        <taxon>Eukaryota</taxon>
        <taxon>Sar</taxon>
        <taxon>Stramenopiles</taxon>
        <taxon>Ochrophyta</taxon>
        <taxon>Bacillariophyta</taxon>
        <taxon>Coscinodiscophyceae</taxon>
        <taxon>Rhizosoleniophycidae</taxon>
        <taxon>Rhizosoleniales</taxon>
        <taxon>Rhizosoleniaceae</taxon>
        <taxon>Proboscia</taxon>
    </lineage>
</organism>
<dbReference type="PANTHER" id="PTHR12879:SF8">
    <property type="entry name" value="SPHINGOLIPID DELTA(4)-DESATURASE DES1"/>
    <property type="match status" value="1"/>
</dbReference>
<sequence length="219" mass="25007">MKLKGEIGPQIKALGKKLTMSISRSGFNLWKENNPFLNGIAFTCSFLFERSMLILNDFVVALTGRNFFFPNKPKEFHDECAKYCRCAVLLRAVLMFMAGWKSLLFLYLSETVWSLPPHPACAMFVTNHGSDEDEHSGDCIPSASTYAGRWYSILTLGTNYHLEHHDFPKIPLNKLGELRRIAPDFYRTGTSDNVFQIMRKAFAQPSFYACQNVNEALRE</sequence>
<accession>A0A7S0C596</accession>
<dbReference type="GO" id="GO:0042284">
    <property type="term" value="F:sphingolipid delta-4 desaturase activity"/>
    <property type="evidence" value="ECO:0007669"/>
    <property type="project" value="TreeGrafter"/>
</dbReference>
<evidence type="ECO:0000259" key="1">
    <source>
        <dbReference type="Pfam" id="PF00487"/>
    </source>
</evidence>
<gene>
    <name evidence="2" type="ORF">PINE0816_LOCUS9511</name>
</gene>
<dbReference type="GO" id="GO:0016020">
    <property type="term" value="C:membrane"/>
    <property type="evidence" value="ECO:0007669"/>
    <property type="project" value="GOC"/>
</dbReference>
<reference evidence="2" key="1">
    <citation type="submission" date="2021-01" db="EMBL/GenBank/DDBJ databases">
        <authorList>
            <person name="Corre E."/>
            <person name="Pelletier E."/>
            <person name="Niang G."/>
            <person name="Scheremetjew M."/>
            <person name="Finn R."/>
            <person name="Kale V."/>
            <person name="Holt S."/>
            <person name="Cochrane G."/>
            <person name="Meng A."/>
            <person name="Brown T."/>
            <person name="Cohen L."/>
        </authorList>
    </citation>
    <scope>NUCLEOTIDE SEQUENCE</scope>
    <source>
        <strain evidence="2">CCAP1064/1</strain>
    </source>
</reference>
<dbReference type="AlphaFoldDB" id="A0A7S0C596"/>
<protein>
    <recommendedName>
        <fullName evidence="1">Fatty acid desaturase domain-containing protein</fullName>
    </recommendedName>
</protein>
<feature type="domain" description="Fatty acid desaturase" evidence="1">
    <location>
        <begin position="62"/>
        <end position="187"/>
    </location>
</feature>
<dbReference type="PANTHER" id="PTHR12879">
    <property type="entry name" value="SPHINGOLIPID DELTA 4 DESATURASE/C-4 HYDROXYLASE PROTEIN DES2"/>
    <property type="match status" value="1"/>
</dbReference>
<dbReference type="EMBL" id="HBEL01020304">
    <property type="protein sequence ID" value="CAD8413381.1"/>
    <property type="molecule type" value="Transcribed_RNA"/>
</dbReference>